<dbReference type="InterPro" id="IPR007463">
    <property type="entry name" value="DUF507"/>
</dbReference>
<gene>
    <name evidence="1" type="ordered locus">Theam_0552</name>
</gene>
<reference evidence="1" key="1">
    <citation type="submission" date="2011-01" db="EMBL/GenBank/DDBJ databases">
        <title>Complete sequence of chromosome of Thermovibrio ammonificans HB-1.</title>
        <authorList>
            <consortium name="US DOE Joint Genome Institute"/>
            <person name="Lucas S."/>
            <person name="Copeland A."/>
            <person name="Lapidus A."/>
            <person name="Cheng J.-F."/>
            <person name="Goodwin L."/>
            <person name="Pitluck S."/>
            <person name="Davenport K."/>
            <person name="Detter J.C."/>
            <person name="Han C."/>
            <person name="Tapia R."/>
            <person name="Land M."/>
            <person name="Hauser L."/>
            <person name="Kyrpides N."/>
            <person name="Ivanova N."/>
            <person name="Ovchinnikova G."/>
            <person name="Vetriani C."/>
            <person name="Woyke T."/>
        </authorList>
    </citation>
    <scope>NUCLEOTIDE SEQUENCE [LARGE SCALE GENOMIC DNA]</scope>
    <source>
        <strain evidence="1">HB-1</strain>
    </source>
</reference>
<dbReference type="AlphaFoldDB" id="E8T5P9"/>
<dbReference type="Proteomes" id="UP000006362">
    <property type="component" value="Chromosome"/>
</dbReference>
<sequence length="194" mass="22869">MPKKNRFLKLLADRIVDNLLERELVIADNPEEFKEKVYTILYEDYKTEKELEEEAERIIQENSEEVLYRGVSLTKARKLVKEKLAKERGIPVIGSPFSREKANYLAGKILRLILTDDTLDYTEERGVIRGAIVRSFDEVAKLRKEIDQKVREKIASHSRPIYEGTPEWYALYRRYYNEELIERGLIEPESESEV</sequence>
<accession>E8T5P9</accession>
<protein>
    <recommendedName>
        <fullName evidence="3">DUF507 domain-containing protein</fullName>
    </recommendedName>
</protein>
<proteinExistence type="predicted"/>
<name>E8T5P9_THEA1</name>
<dbReference type="STRING" id="648996.Theam_0552"/>
<dbReference type="KEGG" id="tam:Theam_0552"/>
<dbReference type="OrthoDB" id="13157at2"/>
<dbReference type="eggNOG" id="COG2952">
    <property type="taxonomic scope" value="Bacteria"/>
</dbReference>
<evidence type="ECO:0000313" key="2">
    <source>
        <dbReference type="Proteomes" id="UP000006362"/>
    </source>
</evidence>
<dbReference type="HOGENOM" id="CLU_103381_0_0_0"/>
<evidence type="ECO:0008006" key="3">
    <source>
        <dbReference type="Google" id="ProtNLM"/>
    </source>
</evidence>
<evidence type="ECO:0000313" key="1">
    <source>
        <dbReference type="EMBL" id="ADU96524.1"/>
    </source>
</evidence>
<dbReference type="RefSeq" id="WP_013537310.1">
    <property type="nucleotide sequence ID" value="NC_014926.1"/>
</dbReference>
<dbReference type="Pfam" id="PF04368">
    <property type="entry name" value="DUF507"/>
    <property type="match status" value="1"/>
</dbReference>
<dbReference type="EMBL" id="CP002444">
    <property type="protein sequence ID" value="ADU96524.1"/>
    <property type="molecule type" value="Genomic_DNA"/>
</dbReference>
<keyword evidence="2" id="KW-1185">Reference proteome</keyword>
<organism evidence="1 2">
    <name type="scientific">Thermovibrio ammonificans (strain DSM 15698 / JCM 12110 / HB-1)</name>
    <dbReference type="NCBI Taxonomy" id="648996"/>
    <lineage>
        <taxon>Bacteria</taxon>
        <taxon>Pseudomonadati</taxon>
        <taxon>Aquificota</taxon>
        <taxon>Aquificia</taxon>
        <taxon>Desulfurobacteriales</taxon>
        <taxon>Desulfurobacteriaceae</taxon>
        <taxon>Thermovibrio</taxon>
    </lineage>
</organism>